<dbReference type="PANTHER" id="PTHR44591">
    <property type="entry name" value="STRESS RESPONSE REGULATOR PROTEIN 1"/>
    <property type="match status" value="1"/>
</dbReference>
<feature type="domain" description="Response regulatory" evidence="3">
    <location>
        <begin position="60"/>
        <end position="174"/>
    </location>
</feature>
<dbReference type="InterPro" id="IPR050595">
    <property type="entry name" value="Bact_response_regulator"/>
</dbReference>
<dbReference type="InterPro" id="IPR001789">
    <property type="entry name" value="Sig_transdc_resp-reg_receiver"/>
</dbReference>
<reference evidence="4 5" key="1">
    <citation type="submission" date="2021-11" db="EMBL/GenBank/DDBJ databases">
        <title>Draft genome sequence of Paenibacillus profundus YoMME, a new Gram-positive bacteria with exoelectrogenic properties.</title>
        <authorList>
            <person name="Hubenova Y."/>
            <person name="Hubenova E."/>
            <person name="Manasiev Y."/>
            <person name="Peykov S."/>
            <person name="Mitov M."/>
        </authorList>
    </citation>
    <scope>NUCLEOTIDE SEQUENCE [LARGE SCALE GENOMIC DNA]</scope>
    <source>
        <strain evidence="4 5">YoMME</strain>
    </source>
</reference>
<accession>A0ABS8YMC8</accession>
<evidence type="ECO:0000313" key="4">
    <source>
        <dbReference type="EMBL" id="MCE5172129.1"/>
    </source>
</evidence>
<name>A0ABS8YMC8_9BACL</name>
<organism evidence="4 5">
    <name type="scientific">Paenibacillus profundus</name>
    <dbReference type="NCBI Taxonomy" id="1173085"/>
    <lineage>
        <taxon>Bacteria</taxon>
        <taxon>Bacillati</taxon>
        <taxon>Bacillota</taxon>
        <taxon>Bacilli</taxon>
        <taxon>Bacillales</taxon>
        <taxon>Paenibacillaceae</taxon>
        <taxon>Paenibacillus</taxon>
    </lineage>
</organism>
<feature type="modified residue" description="4-aspartylphosphate" evidence="2">
    <location>
        <position position="109"/>
    </location>
</feature>
<dbReference type="Gene3D" id="3.40.50.2300">
    <property type="match status" value="1"/>
</dbReference>
<sequence>MGLFLFVICAASVPFLIYLYFKYVKRRGAVPNEPPPVEWKGSASVSDDASVEDVHKSHFSLLIVEDQYPIRVLLREALHDFPCEVLEAETGAQALELLRQCPSRIVLMDVSLPDQSGLDVLRTIRTMRPSTEVIMMSAYSDTEKVNEAKAAGAIGFFSKPFDLEELRLYISSRL</sequence>
<protein>
    <submittedName>
        <fullName evidence="4">Response regulator</fullName>
    </submittedName>
</protein>
<dbReference type="SUPFAM" id="SSF52172">
    <property type="entry name" value="CheY-like"/>
    <property type="match status" value="1"/>
</dbReference>
<dbReference type="SMART" id="SM00448">
    <property type="entry name" value="REC"/>
    <property type="match status" value="1"/>
</dbReference>
<evidence type="ECO:0000259" key="3">
    <source>
        <dbReference type="PROSITE" id="PS50110"/>
    </source>
</evidence>
<keyword evidence="5" id="KW-1185">Reference proteome</keyword>
<evidence type="ECO:0000256" key="1">
    <source>
        <dbReference type="ARBA" id="ARBA00022553"/>
    </source>
</evidence>
<evidence type="ECO:0000256" key="2">
    <source>
        <dbReference type="PROSITE-ProRule" id="PRU00169"/>
    </source>
</evidence>
<dbReference type="EMBL" id="JAJNBZ010000024">
    <property type="protein sequence ID" value="MCE5172129.1"/>
    <property type="molecule type" value="Genomic_DNA"/>
</dbReference>
<dbReference type="Proteomes" id="UP001199916">
    <property type="component" value="Unassembled WGS sequence"/>
</dbReference>
<dbReference type="PROSITE" id="PS50110">
    <property type="entry name" value="RESPONSE_REGULATORY"/>
    <property type="match status" value="1"/>
</dbReference>
<evidence type="ECO:0000313" key="5">
    <source>
        <dbReference type="Proteomes" id="UP001199916"/>
    </source>
</evidence>
<comment type="caution">
    <text evidence="4">The sequence shown here is derived from an EMBL/GenBank/DDBJ whole genome shotgun (WGS) entry which is preliminary data.</text>
</comment>
<keyword evidence="1 2" id="KW-0597">Phosphoprotein</keyword>
<gene>
    <name evidence="4" type="ORF">LQV63_22870</name>
</gene>
<dbReference type="PANTHER" id="PTHR44591:SF3">
    <property type="entry name" value="RESPONSE REGULATORY DOMAIN-CONTAINING PROTEIN"/>
    <property type="match status" value="1"/>
</dbReference>
<dbReference type="Pfam" id="PF00072">
    <property type="entry name" value="Response_reg"/>
    <property type="match status" value="1"/>
</dbReference>
<proteinExistence type="predicted"/>
<dbReference type="RefSeq" id="WP_233698403.1">
    <property type="nucleotide sequence ID" value="NZ_JAJNBZ010000024.1"/>
</dbReference>
<dbReference type="InterPro" id="IPR011006">
    <property type="entry name" value="CheY-like_superfamily"/>
</dbReference>